<dbReference type="InParanoid" id="D4H1Y8"/>
<sequence>MTTGSNTAVIAVTTKGLKLAKLINTEIPSKLYYPEKLGGNFTTVADCFTEIFSNYNSIIAVMAQGIVTRMIAPHVKSKYTDPAVVTCDEVGRFAISTLSGHEGGANILAHLVSSITGAQPVITTATEANRIHILGIGCRRGTGKDTVINAVKSACAEAHITLDSIRMMSSAWLKKDEAGIIEAAQELELYLRFIPESYYKNDNYCFTAYDAPMKHFGIPGVAEPSAVLAGVNAELILKRKIYGDVTIAIAREVLAGGK</sequence>
<dbReference type="OrthoDB" id="9781023at2"/>
<protein>
    <submittedName>
        <fullName evidence="3">Cobalamin (Vitamin B12) biosynthesis CbiG protein</fullName>
    </submittedName>
</protein>
<reference evidence="3 4" key="1">
    <citation type="journal article" date="2010" name="Stand. Genomic Sci.">
        <title>Complete genome sequence of Denitrovibrio acetiphilus type strain (N2460).</title>
        <authorList>
            <person name="Kiss H."/>
            <person name="Lang E."/>
            <person name="Lapidus A."/>
            <person name="Copeland A."/>
            <person name="Nolan M."/>
            <person name="Glavina Del Rio T."/>
            <person name="Chen F."/>
            <person name="Lucas S."/>
            <person name="Tice H."/>
            <person name="Cheng J.F."/>
            <person name="Han C."/>
            <person name="Goodwin L."/>
            <person name="Pitluck S."/>
            <person name="Liolios K."/>
            <person name="Pati A."/>
            <person name="Ivanova N."/>
            <person name="Mavromatis K."/>
            <person name="Chen A."/>
            <person name="Palaniappan K."/>
            <person name="Land M."/>
            <person name="Hauser L."/>
            <person name="Chang Y.J."/>
            <person name="Jeffries C.D."/>
            <person name="Detter J.C."/>
            <person name="Brettin T."/>
            <person name="Spring S."/>
            <person name="Rohde M."/>
            <person name="Goker M."/>
            <person name="Woyke T."/>
            <person name="Bristow J."/>
            <person name="Eisen J.A."/>
            <person name="Markowitz V."/>
            <person name="Hugenholtz P."/>
            <person name="Kyrpides N.C."/>
            <person name="Klenk H.P."/>
        </authorList>
    </citation>
    <scope>NUCLEOTIDE SEQUENCE [LARGE SCALE GENOMIC DNA]</scope>
    <source>
        <strain evidence="4">DSM 12809 / NBRC 114555 / N2460</strain>
    </source>
</reference>
<dbReference type="SUPFAM" id="SSF159672">
    <property type="entry name" value="CbiG N-terminal domain-like"/>
    <property type="match status" value="1"/>
</dbReference>
<dbReference type="Gene3D" id="3.40.50.11220">
    <property type="match status" value="1"/>
</dbReference>
<keyword evidence="4" id="KW-1185">Reference proteome</keyword>
<dbReference type="InterPro" id="IPR052553">
    <property type="entry name" value="CbiG_hydrolase"/>
</dbReference>
<dbReference type="Proteomes" id="UP000002012">
    <property type="component" value="Chromosome"/>
</dbReference>
<dbReference type="Pfam" id="PF11760">
    <property type="entry name" value="CbiG_N"/>
    <property type="match status" value="1"/>
</dbReference>
<gene>
    <name evidence="3" type="ordered locus">Dacet_0160</name>
</gene>
<organism evidence="3 4">
    <name type="scientific">Denitrovibrio acetiphilus (strain DSM 12809 / NBRC 114555 / N2460)</name>
    <dbReference type="NCBI Taxonomy" id="522772"/>
    <lineage>
        <taxon>Bacteria</taxon>
        <taxon>Pseudomonadati</taxon>
        <taxon>Deferribacterota</taxon>
        <taxon>Deferribacteres</taxon>
        <taxon>Deferribacterales</taxon>
        <taxon>Geovibrionaceae</taxon>
        <taxon>Denitrovibrio</taxon>
    </lineage>
</organism>
<dbReference type="Gene3D" id="3.30.420.180">
    <property type="entry name" value="CobE/GbiG C-terminal domain"/>
    <property type="match status" value="1"/>
</dbReference>
<dbReference type="PANTHER" id="PTHR37477:SF1">
    <property type="entry name" value="COBALT-PRECORRIN-5A HYDROLASE"/>
    <property type="match status" value="1"/>
</dbReference>
<dbReference type="EMBL" id="CP001968">
    <property type="protein sequence ID" value="ADD66965.1"/>
    <property type="molecule type" value="Genomic_DNA"/>
</dbReference>
<dbReference type="STRING" id="522772.Dacet_0160"/>
<dbReference type="InterPro" id="IPR038029">
    <property type="entry name" value="GbiG_N_sf"/>
</dbReference>
<dbReference type="GO" id="GO:0009236">
    <property type="term" value="P:cobalamin biosynthetic process"/>
    <property type="evidence" value="ECO:0007669"/>
    <property type="project" value="InterPro"/>
</dbReference>
<evidence type="ECO:0000313" key="4">
    <source>
        <dbReference type="Proteomes" id="UP000002012"/>
    </source>
</evidence>
<name>D4H1Y8_DENA2</name>
<feature type="domain" description="CobE/GbiG C-terminal" evidence="1">
    <location>
        <begin position="133"/>
        <end position="250"/>
    </location>
</feature>
<dbReference type="eggNOG" id="COG2073">
    <property type="taxonomic scope" value="Bacteria"/>
</dbReference>
<evidence type="ECO:0000313" key="3">
    <source>
        <dbReference type="EMBL" id="ADD66965.1"/>
    </source>
</evidence>
<dbReference type="RefSeq" id="WP_013009513.1">
    <property type="nucleotide sequence ID" value="NC_013943.1"/>
</dbReference>
<dbReference type="InterPro" id="IPR002750">
    <property type="entry name" value="CobE/GbiG_C"/>
</dbReference>
<dbReference type="InterPro" id="IPR036518">
    <property type="entry name" value="CobE/GbiG_C_sf"/>
</dbReference>
<accession>D4H1Y8</accession>
<dbReference type="HOGENOM" id="CLU_028397_0_2_0"/>
<dbReference type="PANTHER" id="PTHR37477">
    <property type="entry name" value="COBALT-PRECORRIN-5A HYDROLASE"/>
    <property type="match status" value="1"/>
</dbReference>
<dbReference type="SUPFAM" id="SSF159664">
    <property type="entry name" value="CobE/GbiG C-terminal domain-like"/>
    <property type="match status" value="1"/>
</dbReference>
<dbReference type="Pfam" id="PF01890">
    <property type="entry name" value="CbiG_C"/>
    <property type="match status" value="1"/>
</dbReference>
<dbReference type="PaxDb" id="522772-Dacet_0160"/>
<proteinExistence type="predicted"/>
<dbReference type="AlphaFoldDB" id="D4H1Y8"/>
<dbReference type="InterPro" id="IPR021744">
    <property type="entry name" value="CbiG_N"/>
</dbReference>
<dbReference type="KEGG" id="dap:Dacet_0160"/>
<feature type="domain" description="Cobalamin synthesis G N-terminal" evidence="2">
    <location>
        <begin position="47"/>
        <end position="127"/>
    </location>
</feature>
<evidence type="ECO:0000259" key="1">
    <source>
        <dbReference type="Pfam" id="PF01890"/>
    </source>
</evidence>
<evidence type="ECO:0000259" key="2">
    <source>
        <dbReference type="Pfam" id="PF11760"/>
    </source>
</evidence>